<dbReference type="Proteomes" id="UP000054516">
    <property type="component" value="Unassembled WGS sequence"/>
</dbReference>
<name>A0A1W2TPP1_ROSNE</name>
<gene>
    <name evidence="3" type="ORF">SAMD00023353_4900530</name>
</gene>
<feature type="region of interest" description="Disordered" evidence="1">
    <location>
        <begin position="20"/>
        <end position="45"/>
    </location>
</feature>
<dbReference type="OMA" id="FEACCNA"/>
<evidence type="ECO:0000313" key="4">
    <source>
        <dbReference type="Proteomes" id="UP000054516"/>
    </source>
</evidence>
<dbReference type="STRING" id="77044.A0A1W2TPP1"/>
<reference evidence="3" key="1">
    <citation type="submission" date="2016-03" db="EMBL/GenBank/DDBJ databases">
        <title>Draft genome sequence of Rosellinia necatrix.</title>
        <authorList>
            <person name="Kanematsu S."/>
        </authorList>
    </citation>
    <scope>NUCLEOTIDE SEQUENCE [LARGE SCALE GENOMIC DNA]</scope>
    <source>
        <strain evidence="3">W97</strain>
    </source>
</reference>
<dbReference type="OrthoDB" id="2851338at2759"/>
<dbReference type="GO" id="GO:0016020">
    <property type="term" value="C:membrane"/>
    <property type="evidence" value="ECO:0007669"/>
    <property type="project" value="TreeGrafter"/>
</dbReference>
<dbReference type="InterPro" id="IPR050266">
    <property type="entry name" value="AB_hydrolase_sf"/>
</dbReference>
<dbReference type="PANTHER" id="PTHR43798:SF33">
    <property type="entry name" value="HYDROLASE, PUTATIVE (AFU_ORTHOLOGUE AFUA_2G14860)-RELATED"/>
    <property type="match status" value="1"/>
</dbReference>
<keyword evidence="4" id="KW-1185">Reference proteome</keyword>
<dbReference type="Gene3D" id="3.40.50.1820">
    <property type="entry name" value="alpha/beta hydrolase"/>
    <property type="match status" value="1"/>
</dbReference>
<dbReference type="PANTHER" id="PTHR43798">
    <property type="entry name" value="MONOACYLGLYCEROL LIPASE"/>
    <property type="match status" value="1"/>
</dbReference>
<evidence type="ECO:0000256" key="1">
    <source>
        <dbReference type="SAM" id="MobiDB-lite"/>
    </source>
</evidence>
<protein>
    <submittedName>
        <fullName evidence="3">Putative 3-oxoadipate enol-lactonase</fullName>
    </submittedName>
</protein>
<sequence length="315" mass="33195">MTTKTRCLQLASSRVLSYAVTSPSPSTSPPSSSSSSSSSLSSLLGNSGGQQPYPFVLLSSALLAPFTIWDPVVPRLTALGLNVLRFDAPGHGSSGVPSNLSSTTFDSLARDIRALLDHLGIERLHAWIGVSLGAATAVVFAAKYPGVVERLVPCDTVSCSPTNGGIPDALGLRIAAAREAGSMDASIEGTLENWFGRAWLNAHPAETRRVRAVMRGTSLDGFEACCVALRSTSFDLRPLAARAGSHVGAALLLVGEKDVSLFQTMEDLRRRIECGLRASRGSTASVQMKVVRDGGHLCFVDGFESFISIVAKFLS</sequence>
<dbReference type="EMBL" id="DF977494">
    <property type="protein sequence ID" value="GAP90379.2"/>
    <property type="molecule type" value="Genomic_DNA"/>
</dbReference>
<dbReference type="InterPro" id="IPR029058">
    <property type="entry name" value="AB_hydrolase_fold"/>
</dbReference>
<dbReference type="Pfam" id="PF00561">
    <property type="entry name" value="Abhydrolase_1"/>
    <property type="match status" value="1"/>
</dbReference>
<organism evidence="3">
    <name type="scientific">Rosellinia necatrix</name>
    <name type="common">White root-rot fungus</name>
    <dbReference type="NCBI Taxonomy" id="77044"/>
    <lineage>
        <taxon>Eukaryota</taxon>
        <taxon>Fungi</taxon>
        <taxon>Dikarya</taxon>
        <taxon>Ascomycota</taxon>
        <taxon>Pezizomycotina</taxon>
        <taxon>Sordariomycetes</taxon>
        <taxon>Xylariomycetidae</taxon>
        <taxon>Xylariales</taxon>
        <taxon>Xylariaceae</taxon>
        <taxon>Rosellinia</taxon>
    </lineage>
</organism>
<evidence type="ECO:0000259" key="2">
    <source>
        <dbReference type="Pfam" id="PF00561"/>
    </source>
</evidence>
<accession>A0A1W2TPP1</accession>
<feature type="domain" description="AB hydrolase-1" evidence="2">
    <location>
        <begin position="62"/>
        <end position="159"/>
    </location>
</feature>
<dbReference type="SUPFAM" id="SSF53474">
    <property type="entry name" value="alpha/beta-Hydrolases"/>
    <property type="match status" value="1"/>
</dbReference>
<feature type="compositionally biased region" description="Low complexity" evidence="1">
    <location>
        <begin position="21"/>
        <end position="44"/>
    </location>
</feature>
<evidence type="ECO:0000313" key="3">
    <source>
        <dbReference type="EMBL" id="GAP90379.2"/>
    </source>
</evidence>
<proteinExistence type="predicted"/>
<dbReference type="InterPro" id="IPR000073">
    <property type="entry name" value="AB_hydrolase_1"/>
</dbReference>
<dbReference type="AlphaFoldDB" id="A0A1W2TPP1"/>